<evidence type="ECO:0000313" key="1">
    <source>
        <dbReference type="EMBL" id="MPM58855.1"/>
    </source>
</evidence>
<gene>
    <name evidence="1" type="ORF">SDC9_105688</name>
</gene>
<reference evidence="1" key="1">
    <citation type="submission" date="2019-08" db="EMBL/GenBank/DDBJ databases">
        <authorList>
            <person name="Kucharzyk K."/>
            <person name="Murdoch R.W."/>
            <person name="Higgins S."/>
            <person name="Loffler F."/>
        </authorList>
    </citation>
    <scope>NUCLEOTIDE SEQUENCE</scope>
</reference>
<organism evidence="1">
    <name type="scientific">bioreactor metagenome</name>
    <dbReference type="NCBI Taxonomy" id="1076179"/>
    <lineage>
        <taxon>unclassified sequences</taxon>
        <taxon>metagenomes</taxon>
        <taxon>ecological metagenomes</taxon>
    </lineage>
</organism>
<accession>A0A645B056</accession>
<dbReference type="EMBL" id="VSSQ01016990">
    <property type="protein sequence ID" value="MPM58855.1"/>
    <property type="molecule type" value="Genomic_DNA"/>
</dbReference>
<protein>
    <submittedName>
        <fullName evidence="1">Uncharacterized protein</fullName>
    </submittedName>
</protein>
<dbReference type="AlphaFoldDB" id="A0A645B056"/>
<proteinExistence type="predicted"/>
<name>A0A645B056_9ZZZZ</name>
<sequence>MKTILRRYCFGFATAFPREKRGWTANLACHCDSGGSDRLLVHRGAGFRVVYSHRRGGRHHYFGGGRRRGGLFLADGVYRYKRRRF</sequence>
<comment type="caution">
    <text evidence="1">The sequence shown here is derived from an EMBL/GenBank/DDBJ whole genome shotgun (WGS) entry which is preliminary data.</text>
</comment>